<reference evidence="4" key="1">
    <citation type="submission" date="2016-06" db="UniProtKB">
        <authorList>
            <consortium name="WormBaseParasite"/>
        </authorList>
    </citation>
    <scope>IDENTIFICATION</scope>
</reference>
<dbReference type="AlphaFoldDB" id="A0A183V875"/>
<evidence type="ECO:0000313" key="3">
    <source>
        <dbReference type="Proteomes" id="UP000050794"/>
    </source>
</evidence>
<keyword evidence="1" id="KW-0732">Signal</keyword>
<organism evidence="3 4">
    <name type="scientific">Toxocara canis</name>
    <name type="common">Canine roundworm</name>
    <dbReference type="NCBI Taxonomy" id="6265"/>
    <lineage>
        <taxon>Eukaryota</taxon>
        <taxon>Metazoa</taxon>
        <taxon>Ecdysozoa</taxon>
        <taxon>Nematoda</taxon>
        <taxon>Chromadorea</taxon>
        <taxon>Rhabditida</taxon>
        <taxon>Spirurina</taxon>
        <taxon>Ascaridomorpha</taxon>
        <taxon>Ascaridoidea</taxon>
        <taxon>Toxocaridae</taxon>
        <taxon>Toxocara</taxon>
    </lineage>
</organism>
<name>A0A183V875_TOXCA</name>
<evidence type="ECO:0000256" key="1">
    <source>
        <dbReference type="SAM" id="SignalP"/>
    </source>
</evidence>
<gene>
    <name evidence="2" type="ORF">TCNE_LOCUS16945</name>
</gene>
<accession>A0A183V875</accession>
<reference evidence="2 3" key="2">
    <citation type="submission" date="2018-11" db="EMBL/GenBank/DDBJ databases">
        <authorList>
            <consortium name="Pathogen Informatics"/>
        </authorList>
    </citation>
    <scope>NUCLEOTIDE SEQUENCE [LARGE SCALE GENOMIC DNA]</scope>
</reference>
<protein>
    <submittedName>
        <fullName evidence="4">DUF148 domain-containing protein</fullName>
    </submittedName>
</protein>
<dbReference type="WBParaSite" id="TCNE_0001694601-mRNA-1">
    <property type="protein sequence ID" value="TCNE_0001694601-mRNA-1"/>
    <property type="gene ID" value="TCNE_0001694601"/>
</dbReference>
<sequence>MRAFEPLFVFVGLVTYVSAQWVRHTEYYPNSPPLFMVGATPEQIEQFKRIIADRNLSAKEYDEQMEALVARLSPAAQEAYTRRINETKEFWQNLGQKFLEYASNLDEEARLVAKQLFDVIMASGNYTPGEVYRRDLATADYDKVEIRIVRDVSNVGTYS</sequence>
<keyword evidence="3" id="KW-1185">Reference proteome</keyword>
<evidence type="ECO:0000313" key="4">
    <source>
        <dbReference type="WBParaSite" id="TCNE_0001694601-mRNA-1"/>
    </source>
</evidence>
<evidence type="ECO:0000313" key="2">
    <source>
        <dbReference type="EMBL" id="VDM48266.1"/>
    </source>
</evidence>
<proteinExistence type="predicted"/>
<dbReference type="Proteomes" id="UP000050794">
    <property type="component" value="Unassembled WGS sequence"/>
</dbReference>
<dbReference type="EMBL" id="UYWY01024019">
    <property type="protein sequence ID" value="VDM48266.1"/>
    <property type="molecule type" value="Genomic_DNA"/>
</dbReference>
<feature type="signal peptide" evidence="1">
    <location>
        <begin position="1"/>
        <end position="19"/>
    </location>
</feature>
<feature type="chain" id="PRO_5044553675" evidence="1">
    <location>
        <begin position="20"/>
        <end position="159"/>
    </location>
</feature>